<protein>
    <submittedName>
        <fullName evidence="3">Glutathione S-transferase</fullName>
    </submittedName>
</protein>
<name>A0A1T4XVB6_9GAMM</name>
<dbReference type="Gene3D" id="3.40.30.10">
    <property type="entry name" value="Glutaredoxin"/>
    <property type="match status" value="1"/>
</dbReference>
<dbReference type="OrthoDB" id="5740960at2"/>
<dbReference type="SFLD" id="SFLDG01150">
    <property type="entry name" value="Main.1:_Beta-like"/>
    <property type="match status" value="1"/>
</dbReference>
<dbReference type="SFLD" id="SFLDS00019">
    <property type="entry name" value="Glutathione_Transferase_(cytos"/>
    <property type="match status" value="1"/>
</dbReference>
<dbReference type="InterPro" id="IPR036282">
    <property type="entry name" value="Glutathione-S-Trfase_C_sf"/>
</dbReference>
<dbReference type="CDD" id="cd03188">
    <property type="entry name" value="GST_C_Beta"/>
    <property type="match status" value="1"/>
</dbReference>
<dbReference type="RefSeq" id="WP_078923964.1">
    <property type="nucleotide sequence ID" value="NZ_FUYB01000024.1"/>
</dbReference>
<dbReference type="EMBL" id="FUYB01000024">
    <property type="protein sequence ID" value="SKA93519.1"/>
    <property type="molecule type" value="Genomic_DNA"/>
</dbReference>
<dbReference type="SUPFAM" id="SSF52833">
    <property type="entry name" value="Thioredoxin-like"/>
    <property type="match status" value="1"/>
</dbReference>
<dbReference type="PROSITE" id="PS50404">
    <property type="entry name" value="GST_NTER"/>
    <property type="match status" value="1"/>
</dbReference>
<dbReference type="InterPro" id="IPR004046">
    <property type="entry name" value="GST_C"/>
</dbReference>
<dbReference type="InterPro" id="IPR010987">
    <property type="entry name" value="Glutathione-S-Trfase_C-like"/>
</dbReference>
<keyword evidence="3" id="KW-0808">Transferase</keyword>
<dbReference type="Pfam" id="PF13409">
    <property type="entry name" value="GST_N_2"/>
    <property type="match status" value="1"/>
</dbReference>
<dbReference type="InterPro" id="IPR040079">
    <property type="entry name" value="Glutathione_S-Trfase"/>
</dbReference>
<accession>A0A1T4XVB6</accession>
<dbReference type="Pfam" id="PF00043">
    <property type="entry name" value="GST_C"/>
    <property type="match status" value="1"/>
</dbReference>
<dbReference type="AlphaFoldDB" id="A0A1T4XVB6"/>
<dbReference type="GO" id="GO:0016740">
    <property type="term" value="F:transferase activity"/>
    <property type="evidence" value="ECO:0007669"/>
    <property type="project" value="UniProtKB-KW"/>
</dbReference>
<dbReference type="Proteomes" id="UP000190460">
    <property type="component" value="Unassembled WGS sequence"/>
</dbReference>
<dbReference type="InterPro" id="IPR004045">
    <property type="entry name" value="Glutathione_S-Trfase_N"/>
</dbReference>
<evidence type="ECO:0000313" key="4">
    <source>
        <dbReference type="Proteomes" id="UP000190460"/>
    </source>
</evidence>
<dbReference type="PANTHER" id="PTHR44051:SF8">
    <property type="entry name" value="GLUTATHIONE S-TRANSFERASE GSTA"/>
    <property type="match status" value="1"/>
</dbReference>
<feature type="domain" description="GST N-terminal" evidence="1">
    <location>
        <begin position="1"/>
        <end position="81"/>
    </location>
</feature>
<evidence type="ECO:0000313" key="3">
    <source>
        <dbReference type="EMBL" id="SKA93519.1"/>
    </source>
</evidence>
<dbReference type="SUPFAM" id="SSF47616">
    <property type="entry name" value="GST C-terminal domain-like"/>
    <property type="match status" value="1"/>
</dbReference>
<gene>
    <name evidence="3" type="ORF">SAMN02745130_03526</name>
</gene>
<dbReference type="InterPro" id="IPR036249">
    <property type="entry name" value="Thioredoxin-like_sf"/>
</dbReference>
<keyword evidence="4" id="KW-1185">Reference proteome</keyword>
<dbReference type="STRING" id="92487.SAMN02745130_03526"/>
<evidence type="ECO:0000259" key="2">
    <source>
        <dbReference type="PROSITE" id="PS50405"/>
    </source>
</evidence>
<organism evidence="3 4">
    <name type="scientific">Thiothrix eikelboomii</name>
    <dbReference type="NCBI Taxonomy" id="92487"/>
    <lineage>
        <taxon>Bacteria</taxon>
        <taxon>Pseudomonadati</taxon>
        <taxon>Pseudomonadota</taxon>
        <taxon>Gammaproteobacteria</taxon>
        <taxon>Thiotrichales</taxon>
        <taxon>Thiotrichaceae</taxon>
        <taxon>Thiothrix</taxon>
    </lineage>
</organism>
<dbReference type="NCBIfam" id="NF007831">
    <property type="entry name" value="PRK10542.1"/>
    <property type="match status" value="1"/>
</dbReference>
<dbReference type="SFLD" id="SFLDG00358">
    <property type="entry name" value="Main_(cytGST)"/>
    <property type="match status" value="1"/>
</dbReference>
<reference evidence="3 4" key="1">
    <citation type="submission" date="2017-02" db="EMBL/GenBank/DDBJ databases">
        <authorList>
            <person name="Peterson S.W."/>
        </authorList>
    </citation>
    <scope>NUCLEOTIDE SEQUENCE [LARGE SCALE GENOMIC DNA]</scope>
    <source>
        <strain evidence="3 4">ATCC 49788</strain>
    </source>
</reference>
<dbReference type="Gene3D" id="1.20.1050.10">
    <property type="match status" value="1"/>
</dbReference>
<proteinExistence type="predicted"/>
<dbReference type="CDD" id="cd03057">
    <property type="entry name" value="GST_N_Beta"/>
    <property type="match status" value="1"/>
</dbReference>
<feature type="domain" description="GST C-terminal" evidence="2">
    <location>
        <begin position="87"/>
        <end position="201"/>
    </location>
</feature>
<dbReference type="PROSITE" id="PS50405">
    <property type="entry name" value="GST_CTER"/>
    <property type="match status" value="1"/>
</dbReference>
<sequence length="201" mass="22407">MKLFISPGACSLSPHIVLQESGLSFEIEKVNLKTQLTETGAAFTEINPKAYVPALLLDSGELLTEGPAIVQYLADLAPEKNLAPAHGTLARYQLQAWLNYVSTELHKSFVPFFHHGSDDWKAEGKENLETRYAYVNQHLATQPYLMGENFSVADAYLFTVTRWLRVSKLDLATWPHLAAFQTRMTERPAVQAALTAEGLRS</sequence>
<dbReference type="PANTHER" id="PTHR44051">
    <property type="entry name" value="GLUTATHIONE S-TRANSFERASE-RELATED"/>
    <property type="match status" value="1"/>
</dbReference>
<evidence type="ECO:0000259" key="1">
    <source>
        <dbReference type="PROSITE" id="PS50404"/>
    </source>
</evidence>